<evidence type="ECO:0000313" key="4">
    <source>
        <dbReference type="EMBL" id="CAB4984193.1"/>
    </source>
</evidence>
<dbReference type="PANTHER" id="PTHR34580">
    <property type="match status" value="1"/>
</dbReference>
<evidence type="ECO:0000313" key="2">
    <source>
        <dbReference type="EMBL" id="CAB4720732.1"/>
    </source>
</evidence>
<name>A0A6J7N0R2_9ZZZZ</name>
<evidence type="ECO:0000259" key="1">
    <source>
        <dbReference type="Pfam" id="PF13280"/>
    </source>
</evidence>
<dbReference type="InterPro" id="IPR026881">
    <property type="entry name" value="WYL_dom"/>
</dbReference>
<dbReference type="PROSITE" id="PS52050">
    <property type="entry name" value="WYL"/>
    <property type="match status" value="1"/>
</dbReference>
<evidence type="ECO:0000313" key="3">
    <source>
        <dbReference type="EMBL" id="CAB4912776.1"/>
    </source>
</evidence>
<organism evidence="4">
    <name type="scientific">freshwater metagenome</name>
    <dbReference type="NCBI Taxonomy" id="449393"/>
    <lineage>
        <taxon>unclassified sequences</taxon>
        <taxon>metagenomes</taxon>
        <taxon>ecological metagenomes</taxon>
    </lineage>
</organism>
<dbReference type="AlphaFoldDB" id="A0A6J7N0R2"/>
<feature type="domain" description="WYL" evidence="1">
    <location>
        <begin position="143"/>
        <end position="201"/>
    </location>
</feature>
<dbReference type="PANTHER" id="PTHR34580:SF1">
    <property type="entry name" value="PROTEIN PAFC"/>
    <property type="match status" value="1"/>
</dbReference>
<sequence>MIIDPKAVTAAERILNLAAYLKEKLPSGVSIDDITANVKGYDPEQSRDQQGRLIGEGPEWEALRRKVRRDLEDLTTEWGIESEYDESNRLYRLRPPFFNLEERRELIAAASTIRIDGIDGVAGQIGTGVNDLETDTVVQVHPLVATLRDAMVDHQKVEFLYEETLRTLEPWALGKWRNSWYVAGWEPKNEAFRRYRLDRISGTISRVGPVEAFVVQDWFDSELAFDLDPNSWGHDPLLVARVEVDQDFGPSFISEFQGEVTSKSDEIWEVEFKVRHYQSTLVRLLAFREHARIVSPPPLQSLVQDHLFAVIEKTI</sequence>
<proteinExistence type="predicted"/>
<protein>
    <submittedName>
        <fullName evidence="4">Unannotated protein</fullName>
    </submittedName>
</protein>
<accession>A0A6J7N0R2</accession>
<dbReference type="InterPro" id="IPR051534">
    <property type="entry name" value="CBASS_pafABC_assoc_protein"/>
</dbReference>
<dbReference type="EMBL" id="CAEZYK010000024">
    <property type="protein sequence ID" value="CAB4720732.1"/>
    <property type="molecule type" value="Genomic_DNA"/>
</dbReference>
<dbReference type="Pfam" id="PF13280">
    <property type="entry name" value="WYL"/>
    <property type="match status" value="1"/>
</dbReference>
<gene>
    <name evidence="2" type="ORF">UFOPK2683_00599</name>
    <name evidence="3" type="ORF">UFOPK3605_01234</name>
    <name evidence="4" type="ORF">UFOPK3897_01299</name>
</gene>
<dbReference type="EMBL" id="CAFBMM010000072">
    <property type="protein sequence ID" value="CAB4912776.1"/>
    <property type="molecule type" value="Genomic_DNA"/>
</dbReference>
<dbReference type="EMBL" id="CAFBOF010000036">
    <property type="protein sequence ID" value="CAB4984193.1"/>
    <property type="molecule type" value="Genomic_DNA"/>
</dbReference>
<reference evidence="4" key="1">
    <citation type="submission" date="2020-05" db="EMBL/GenBank/DDBJ databases">
        <authorList>
            <person name="Chiriac C."/>
            <person name="Salcher M."/>
            <person name="Ghai R."/>
            <person name="Kavagutti S V."/>
        </authorList>
    </citation>
    <scope>NUCLEOTIDE SEQUENCE</scope>
</reference>